<sequence length="286" mass="32038">MLNDHLRCNDGVITLSQARALGLSPDAVRRRVRSGMWRRCAPSVYFAEDRPFDDAARIRAAVWSYGHTACASGLAAAWWHGLTRFAPRVVEVTLARNGYGRPRPGCRPRRRDLDSRDIVDMRGLRVTTLALTAVEAAARRGGGPKIMDTALQGDGTLPELWRAHMRNKGRYGSPAARRLLRAAESGAQSEAERLLIKLLEEHGITGWVANLPVGPYKVDVAFRGLTVAIEVDGWAFHSDPDRFASDRRRQNYLVLNGWTVLRFTWLDLVEYPERVISVIRTAISVR</sequence>
<dbReference type="InterPro" id="IPR049468">
    <property type="entry name" value="Restrct_endonuc-II-like_dom"/>
</dbReference>
<dbReference type="STRING" id="564198.BST17_02825"/>
<dbReference type="AlphaFoldDB" id="A0A1W9Z2R5"/>
<dbReference type="Gene3D" id="3.40.960.10">
    <property type="entry name" value="VSR Endonuclease"/>
    <property type="match status" value="1"/>
</dbReference>
<keyword evidence="4" id="KW-1185">Reference proteome</keyword>
<reference evidence="3 4" key="1">
    <citation type="submission" date="2017-02" db="EMBL/GenBank/DDBJ databases">
        <title>The new phylogeny of genus Mycobacterium.</title>
        <authorList>
            <person name="Tortoli E."/>
            <person name="Trovato A."/>
            <person name="Cirillo D.M."/>
        </authorList>
    </citation>
    <scope>NUCLEOTIDE SEQUENCE [LARGE SCALE GENOMIC DNA]</scope>
    <source>
        <strain evidence="3 4">DSM 45578</strain>
    </source>
</reference>
<organism evidence="3 4">
    <name type="scientific">Mycolicibacterium bacteremicum</name>
    <name type="common">Mycobacterium bacteremicum</name>
    <dbReference type="NCBI Taxonomy" id="564198"/>
    <lineage>
        <taxon>Bacteria</taxon>
        <taxon>Bacillati</taxon>
        <taxon>Actinomycetota</taxon>
        <taxon>Actinomycetes</taxon>
        <taxon>Mycobacteriales</taxon>
        <taxon>Mycobacteriaceae</taxon>
        <taxon>Mycolicibacterium</taxon>
    </lineage>
</organism>
<protein>
    <recommendedName>
        <fullName evidence="5">DUF559 domain-containing protein</fullName>
    </recommendedName>
</protein>
<dbReference type="RefSeq" id="WP_083055425.1">
    <property type="nucleotide sequence ID" value="NZ_JACKVM010000008.1"/>
</dbReference>
<dbReference type="InterPro" id="IPR025159">
    <property type="entry name" value="AbiEi_N"/>
</dbReference>
<dbReference type="EMBL" id="MVHJ01000002">
    <property type="protein sequence ID" value="ORA06604.1"/>
    <property type="molecule type" value="Genomic_DNA"/>
</dbReference>
<dbReference type="SUPFAM" id="SSF52980">
    <property type="entry name" value="Restriction endonuclease-like"/>
    <property type="match status" value="1"/>
</dbReference>
<proteinExistence type="predicted"/>
<evidence type="ECO:0000259" key="2">
    <source>
        <dbReference type="Pfam" id="PF18741"/>
    </source>
</evidence>
<dbReference type="Proteomes" id="UP000192366">
    <property type="component" value="Unassembled WGS sequence"/>
</dbReference>
<comment type="caution">
    <text evidence="3">The sequence shown here is derived from an EMBL/GenBank/DDBJ whole genome shotgun (WGS) entry which is preliminary data.</text>
</comment>
<evidence type="ECO:0000259" key="1">
    <source>
        <dbReference type="Pfam" id="PF13338"/>
    </source>
</evidence>
<dbReference type="Pfam" id="PF13338">
    <property type="entry name" value="AbiEi_4"/>
    <property type="match status" value="1"/>
</dbReference>
<dbReference type="OrthoDB" id="5243722at2"/>
<evidence type="ECO:0008006" key="5">
    <source>
        <dbReference type="Google" id="ProtNLM"/>
    </source>
</evidence>
<evidence type="ECO:0000313" key="4">
    <source>
        <dbReference type="Proteomes" id="UP000192366"/>
    </source>
</evidence>
<name>A0A1W9Z2R5_MYCBA</name>
<dbReference type="Pfam" id="PF18741">
    <property type="entry name" value="MTES_1575"/>
    <property type="match status" value="1"/>
</dbReference>
<gene>
    <name evidence="3" type="ORF">BST17_02825</name>
</gene>
<accession>A0A1W9Z2R5</accession>
<dbReference type="InterPro" id="IPR011335">
    <property type="entry name" value="Restrct_endonuc-II-like"/>
</dbReference>
<evidence type="ECO:0000313" key="3">
    <source>
        <dbReference type="EMBL" id="ORA06604.1"/>
    </source>
</evidence>
<feature type="domain" description="AbiEi antitoxin N-terminal" evidence="1">
    <location>
        <begin position="10"/>
        <end position="45"/>
    </location>
</feature>
<feature type="domain" description="Restriction endonuclease type II-like" evidence="2">
    <location>
        <begin position="194"/>
        <end position="283"/>
    </location>
</feature>